<sequence>MMEKCWLTISNRYRNVILHEDIVIPNHFHTVTQNIKINNK</sequence>
<dbReference type="HOGENOM" id="CLU_3297745_0_0_10"/>
<proteinExistence type="predicted"/>
<dbReference type="EMBL" id="CP003191">
    <property type="protein sequence ID" value="AEW20258.1"/>
    <property type="molecule type" value="Genomic_DNA"/>
</dbReference>
<evidence type="ECO:0008006" key="3">
    <source>
        <dbReference type="Google" id="ProtNLM"/>
    </source>
</evidence>
<dbReference type="Proteomes" id="UP000005436">
    <property type="component" value="Chromosome"/>
</dbReference>
<evidence type="ECO:0000313" key="2">
    <source>
        <dbReference type="Proteomes" id="UP000005436"/>
    </source>
</evidence>
<evidence type="ECO:0000313" key="1">
    <source>
        <dbReference type="EMBL" id="AEW20258.1"/>
    </source>
</evidence>
<gene>
    <name evidence="1" type="ordered locus">BFO_1602</name>
</gene>
<dbReference type="AlphaFoldDB" id="G8UM45"/>
<dbReference type="PATRIC" id="fig|203275.8.peg.1451"/>
<protein>
    <recommendedName>
        <fullName evidence="3">Transposase IS200-like domain-containing protein</fullName>
    </recommendedName>
</protein>
<organism evidence="1 2">
    <name type="scientific">Tannerella forsythia (strain ATCC 43037 / JCM 10827 / CCUG 21028 A / KCTC 5666 / FDC 338)</name>
    <name type="common">Bacteroides forsythus</name>
    <dbReference type="NCBI Taxonomy" id="203275"/>
    <lineage>
        <taxon>Bacteria</taxon>
        <taxon>Pseudomonadati</taxon>
        <taxon>Bacteroidota</taxon>
        <taxon>Bacteroidia</taxon>
        <taxon>Bacteroidales</taxon>
        <taxon>Tannerellaceae</taxon>
        <taxon>Tannerella</taxon>
    </lineage>
</organism>
<name>G8UM45_TANFA</name>
<reference evidence="2" key="1">
    <citation type="submission" date="2011-12" db="EMBL/GenBank/DDBJ databases">
        <title>Complete sequence of Tannerella forsythia ATCC 43037.</title>
        <authorList>
            <person name="Dewhirst F."/>
            <person name="Tanner A."/>
            <person name="Izard J."/>
            <person name="Brinkac L."/>
            <person name="Durkin A.S."/>
            <person name="Hostetler J."/>
            <person name="Shetty J."/>
            <person name="Torralba M."/>
            <person name="Gill S."/>
            <person name="Nelson K."/>
        </authorList>
    </citation>
    <scope>NUCLEOTIDE SEQUENCE [LARGE SCALE GENOMIC DNA]</scope>
    <source>
        <strain evidence="2">ATCC 43037 / JCM 10827 / CCUG 33226 / KCTC 5666 / FDC 338</strain>
    </source>
</reference>
<accession>G8UM45</accession>
<keyword evidence="2" id="KW-1185">Reference proteome</keyword>
<dbReference type="STRING" id="203275.BFO_1602"/>
<dbReference type="KEGG" id="tfo:BFO_1602"/>